<evidence type="ECO:0000256" key="1">
    <source>
        <dbReference type="ARBA" id="ARBA00004651"/>
    </source>
</evidence>
<comment type="function">
    <text evidence="10">Part of the binding-protein-dependent transport system for molybdenum; probably responsible for the translocation of the substrate across the membrane.</text>
</comment>
<dbReference type="Proteomes" id="UP000280344">
    <property type="component" value="Chromosome"/>
</dbReference>
<reference evidence="12 13" key="1">
    <citation type="submission" date="2018-12" db="EMBL/GenBank/DDBJ databases">
        <title>Complete genome sequence of Flaviflexus sp. H23T48.</title>
        <authorList>
            <person name="Bae J.-W."/>
            <person name="Lee J.-Y."/>
        </authorList>
    </citation>
    <scope>NUCLEOTIDE SEQUENCE [LARGE SCALE GENOMIC DNA]</scope>
    <source>
        <strain evidence="12 13">H23T48</strain>
    </source>
</reference>
<evidence type="ECO:0000256" key="10">
    <source>
        <dbReference type="RuleBase" id="RU365097"/>
    </source>
</evidence>
<keyword evidence="5 10" id="KW-0500">Molybdenum</keyword>
<dbReference type="InterPro" id="IPR035906">
    <property type="entry name" value="MetI-like_sf"/>
</dbReference>
<dbReference type="GO" id="GO:0005886">
    <property type="term" value="C:plasma membrane"/>
    <property type="evidence" value="ECO:0007669"/>
    <property type="project" value="UniProtKB-SubCell"/>
</dbReference>
<feature type="transmembrane region" description="Helical" evidence="9">
    <location>
        <begin position="236"/>
        <end position="255"/>
    </location>
</feature>
<proteinExistence type="inferred from homology"/>
<keyword evidence="13" id="KW-1185">Reference proteome</keyword>
<evidence type="ECO:0000256" key="9">
    <source>
        <dbReference type="RuleBase" id="RU363032"/>
    </source>
</evidence>
<evidence type="ECO:0000256" key="4">
    <source>
        <dbReference type="ARBA" id="ARBA00022475"/>
    </source>
</evidence>
<dbReference type="KEGG" id="flh:EJ997_08415"/>
<evidence type="ECO:0000256" key="3">
    <source>
        <dbReference type="ARBA" id="ARBA00022448"/>
    </source>
</evidence>
<dbReference type="PANTHER" id="PTHR30183">
    <property type="entry name" value="MOLYBDENUM TRANSPORT SYSTEM PERMEASE PROTEIN MODB"/>
    <property type="match status" value="1"/>
</dbReference>
<sequence>MWKTAGAPPRWILIGAVLGVLALSLPIVGMLIDMPWAQVPEILTSETAMQALGVSLRTVAISTLICVLLGVPLAVFMSRLNGKGGELLRIGVTIPMVLPPVVAGLALLSTFGKRKLLGEQLSLLGIDIAFSATAVVMAQVFVAMPFLVTSLEASLRSNRTSHAQISATLGASPSYTLFHVTLPMMMPALVSGTALAAARCLGEFGATLTFAGSLEGRTRTIPLAIYLQREVDPDTALALALVLLVLAVIVVSLTARGRVVSRPS</sequence>
<dbReference type="GO" id="GO:0015098">
    <property type="term" value="F:molybdate ion transmembrane transporter activity"/>
    <property type="evidence" value="ECO:0007669"/>
    <property type="project" value="UniProtKB-UniRule"/>
</dbReference>
<protein>
    <recommendedName>
        <fullName evidence="10">Molybdenum transport system permease</fullName>
    </recommendedName>
</protein>
<feature type="domain" description="ABC transmembrane type-1" evidence="11">
    <location>
        <begin position="52"/>
        <end position="254"/>
    </location>
</feature>
<evidence type="ECO:0000256" key="6">
    <source>
        <dbReference type="ARBA" id="ARBA00022692"/>
    </source>
</evidence>
<evidence type="ECO:0000256" key="2">
    <source>
        <dbReference type="ARBA" id="ARBA00007069"/>
    </source>
</evidence>
<dbReference type="OrthoDB" id="9774448at2"/>
<keyword evidence="7 9" id="KW-1133">Transmembrane helix</keyword>
<evidence type="ECO:0000313" key="12">
    <source>
        <dbReference type="EMBL" id="AZQ78212.1"/>
    </source>
</evidence>
<dbReference type="PANTHER" id="PTHR30183:SF3">
    <property type="entry name" value="MOLYBDENUM TRANSPORT SYSTEM PERMEASE PROTEIN MODB"/>
    <property type="match status" value="1"/>
</dbReference>
<dbReference type="Pfam" id="PF00528">
    <property type="entry name" value="BPD_transp_1"/>
    <property type="match status" value="1"/>
</dbReference>
<dbReference type="InterPro" id="IPR000515">
    <property type="entry name" value="MetI-like"/>
</dbReference>
<gene>
    <name evidence="12" type="primary">modB</name>
    <name evidence="12" type="ORF">EJ997_08415</name>
</gene>
<dbReference type="NCBIfam" id="TIGR02141">
    <property type="entry name" value="modB_ABC"/>
    <property type="match status" value="1"/>
</dbReference>
<comment type="subcellular location">
    <subcellularLocation>
        <location evidence="1 9">Cell membrane</location>
        <topology evidence="1 9">Multi-pass membrane protein</topology>
    </subcellularLocation>
</comment>
<comment type="similarity">
    <text evidence="2 10">Belongs to the binding-protein-dependent transport system permease family. CysTW subfamily.</text>
</comment>
<keyword evidence="3 9" id="KW-0813">Transport</keyword>
<keyword evidence="8 9" id="KW-0472">Membrane</keyword>
<name>A0A3Q9G3P8_9ACTO</name>
<keyword evidence="4 10" id="KW-1003">Cell membrane</keyword>
<dbReference type="NCBIfam" id="TIGR01581">
    <property type="entry name" value="Mo_ABC_porter"/>
    <property type="match status" value="1"/>
</dbReference>
<keyword evidence="6 9" id="KW-0812">Transmembrane</keyword>
<organism evidence="12 13">
    <name type="scientific">Flaviflexus ciconiae</name>
    <dbReference type="NCBI Taxonomy" id="2496867"/>
    <lineage>
        <taxon>Bacteria</taxon>
        <taxon>Bacillati</taxon>
        <taxon>Actinomycetota</taxon>
        <taxon>Actinomycetes</taxon>
        <taxon>Actinomycetales</taxon>
        <taxon>Actinomycetaceae</taxon>
        <taxon>Flaviflexus</taxon>
    </lineage>
</organism>
<evidence type="ECO:0000259" key="11">
    <source>
        <dbReference type="PROSITE" id="PS50928"/>
    </source>
</evidence>
<feature type="transmembrane region" description="Helical" evidence="9">
    <location>
        <begin position="52"/>
        <end position="75"/>
    </location>
</feature>
<evidence type="ECO:0000256" key="7">
    <source>
        <dbReference type="ARBA" id="ARBA00022989"/>
    </source>
</evidence>
<evidence type="ECO:0000256" key="8">
    <source>
        <dbReference type="ARBA" id="ARBA00023136"/>
    </source>
</evidence>
<dbReference type="PROSITE" id="PS50928">
    <property type="entry name" value="ABC_TM1"/>
    <property type="match status" value="1"/>
</dbReference>
<feature type="transmembrane region" description="Helical" evidence="9">
    <location>
        <begin position="12"/>
        <end position="32"/>
    </location>
</feature>
<feature type="transmembrane region" description="Helical" evidence="9">
    <location>
        <begin position="87"/>
        <end position="108"/>
    </location>
</feature>
<dbReference type="Gene3D" id="1.10.3720.10">
    <property type="entry name" value="MetI-like"/>
    <property type="match status" value="1"/>
</dbReference>
<dbReference type="AlphaFoldDB" id="A0A3Q9G3P8"/>
<dbReference type="SUPFAM" id="SSF161098">
    <property type="entry name" value="MetI-like"/>
    <property type="match status" value="1"/>
</dbReference>
<evidence type="ECO:0000256" key="5">
    <source>
        <dbReference type="ARBA" id="ARBA00022505"/>
    </source>
</evidence>
<dbReference type="EMBL" id="CP034593">
    <property type="protein sequence ID" value="AZQ78212.1"/>
    <property type="molecule type" value="Genomic_DNA"/>
</dbReference>
<accession>A0A3Q9G3P8</accession>
<feature type="transmembrane region" description="Helical" evidence="9">
    <location>
        <begin position="128"/>
        <end position="151"/>
    </location>
</feature>
<dbReference type="InterPro" id="IPR011867">
    <property type="entry name" value="ModB_ABC"/>
</dbReference>
<evidence type="ECO:0000313" key="13">
    <source>
        <dbReference type="Proteomes" id="UP000280344"/>
    </source>
</evidence>
<dbReference type="CDD" id="cd06261">
    <property type="entry name" value="TM_PBP2"/>
    <property type="match status" value="1"/>
</dbReference>
<dbReference type="InterPro" id="IPR006469">
    <property type="entry name" value="NifC_ABC_porter"/>
</dbReference>